<dbReference type="Proteomes" id="UP000017836">
    <property type="component" value="Unassembled WGS sequence"/>
</dbReference>
<evidence type="ECO:0000313" key="1">
    <source>
        <dbReference type="EMBL" id="ERN15370.1"/>
    </source>
</evidence>
<dbReference type="EMBL" id="KI392503">
    <property type="protein sequence ID" value="ERN15370.1"/>
    <property type="molecule type" value="Genomic_DNA"/>
</dbReference>
<dbReference type="HOGENOM" id="CLU_2213459_0_0_1"/>
<reference evidence="2" key="1">
    <citation type="journal article" date="2013" name="Science">
        <title>The Amborella genome and the evolution of flowering plants.</title>
        <authorList>
            <consortium name="Amborella Genome Project"/>
        </authorList>
    </citation>
    <scope>NUCLEOTIDE SEQUENCE [LARGE SCALE GENOMIC DNA]</scope>
</reference>
<gene>
    <name evidence="1" type="ORF">AMTR_s00036p00176630</name>
</gene>
<protein>
    <submittedName>
        <fullName evidence="1">Uncharacterized protein</fullName>
    </submittedName>
</protein>
<accession>U5CZE6</accession>
<keyword evidence="2" id="KW-1185">Reference proteome</keyword>
<sequence length="107" mass="11795">MPVPHEAQAFTWLTIRNSILQEKRTVHEATDNEWSDVKWKLQIMIASLPMDCKEFAGVIKSGYTDSSKKDDKAINVATSATGLKLNFDGSARGHPSHAGIGALIRDE</sequence>
<evidence type="ECO:0000313" key="2">
    <source>
        <dbReference type="Proteomes" id="UP000017836"/>
    </source>
</evidence>
<dbReference type="Gramene" id="ERN15370">
    <property type="protein sequence ID" value="ERN15370"/>
    <property type="gene ID" value="AMTR_s00036p00176630"/>
</dbReference>
<organism evidence="1 2">
    <name type="scientific">Amborella trichopoda</name>
    <dbReference type="NCBI Taxonomy" id="13333"/>
    <lineage>
        <taxon>Eukaryota</taxon>
        <taxon>Viridiplantae</taxon>
        <taxon>Streptophyta</taxon>
        <taxon>Embryophyta</taxon>
        <taxon>Tracheophyta</taxon>
        <taxon>Spermatophyta</taxon>
        <taxon>Magnoliopsida</taxon>
        <taxon>Amborellales</taxon>
        <taxon>Amborellaceae</taxon>
        <taxon>Amborella</taxon>
    </lineage>
</organism>
<name>U5CZE6_AMBTC</name>
<dbReference type="AlphaFoldDB" id="U5CZE6"/>
<proteinExistence type="predicted"/>